<evidence type="ECO:0000313" key="4">
    <source>
        <dbReference type="EMBL" id="GMT33102.1"/>
    </source>
</evidence>
<gene>
    <name evidence="4" type="ORF">PFISCL1PPCAC_24399</name>
</gene>
<dbReference type="InterPro" id="IPR011992">
    <property type="entry name" value="EF-hand-dom_pair"/>
</dbReference>
<dbReference type="GO" id="GO:0035303">
    <property type="term" value="P:regulation of dephosphorylation"/>
    <property type="evidence" value="ECO:0007669"/>
    <property type="project" value="InterPro"/>
</dbReference>
<dbReference type="SUPFAM" id="SSF47473">
    <property type="entry name" value="EF-hand"/>
    <property type="match status" value="1"/>
</dbReference>
<dbReference type="PANTHER" id="PTHR12085">
    <property type="entry name" value="SERINE/THREONINE-PROTEIN PHOSPHATASE 2A REGULATORY SUBUNIT B'' SUBUNIT GAMMA"/>
    <property type="match status" value="1"/>
</dbReference>
<dbReference type="GO" id="GO:0005819">
    <property type="term" value="C:spindle"/>
    <property type="evidence" value="ECO:0007669"/>
    <property type="project" value="TreeGrafter"/>
</dbReference>
<proteinExistence type="predicted"/>
<dbReference type="PANTHER" id="PTHR12085:SF3">
    <property type="entry name" value="SERINE_THREONINE-PROTEIN PHOSPHATASE 2A REGULATORY SUBUNIT B'' SUBUNIT GAMMA"/>
    <property type="match status" value="1"/>
</dbReference>
<evidence type="ECO:0000259" key="3">
    <source>
        <dbReference type="PROSITE" id="PS50222"/>
    </source>
</evidence>
<reference evidence="4" key="1">
    <citation type="submission" date="2023-10" db="EMBL/GenBank/DDBJ databases">
        <title>Genome assembly of Pristionchus species.</title>
        <authorList>
            <person name="Yoshida K."/>
            <person name="Sommer R.J."/>
        </authorList>
    </citation>
    <scope>NUCLEOTIDE SEQUENCE</scope>
    <source>
        <strain evidence="4">RS5133</strain>
    </source>
</reference>
<accession>A0AAV5WTM6</accession>
<evidence type="ECO:0000256" key="2">
    <source>
        <dbReference type="ARBA" id="ARBA00022490"/>
    </source>
</evidence>
<evidence type="ECO:0000313" key="5">
    <source>
        <dbReference type="Proteomes" id="UP001432322"/>
    </source>
</evidence>
<comment type="caution">
    <text evidence="4">The sequence shown here is derived from an EMBL/GenBank/DDBJ whole genome shotgun (WGS) entry which is preliminary data.</text>
</comment>
<dbReference type="GO" id="GO:0030865">
    <property type="term" value="P:cortical cytoskeleton organization"/>
    <property type="evidence" value="ECO:0007669"/>
    <property type="project" value="TreeGrafter"/>
</dbReference>
<dbReference type="Proteomes" id="UP001432322">
    <property type="component" value="Unassembled WGS sequence"/>
</dbReference>
<protein>
    <recommendedName>
        <fullName evidence="3">EF-hand domain-containing protein</fullName>
    </recommendedName>
</protein>
<dbReference type="AlphaFoldDB" id="A0AAV5WTM6"/>
<dbReference type="EMBL" id="BTSY01000006">
    <property type="protein sequence ID" value="GMT33102.1"/>
    <property type="molecule type" value="Genomic_DNA"/>
</dbReference>
<dbReference type="InterPro" id="IPR039865">
    <property type="entry name" value="PPP2R3C"/>
</dbReference>
<comment type="subcellular location">
    <subcellularLocation>
        <location evidence="1">Cytoplasm</location>
    </subcellularLocation>
</comment>
<keyword evidence="5" id="KW-1185">Reference proteome</keyword>
<evidence type="ECO:0000256" key="1">
    <source>
        <dbReference type="ARBA" id="ARBA00004496"/>
    </source>
</evidence>
<dbReference type="GO" id="GO:0005509">
    <property type="term" value="F:calcium ion binding"/>
    <property type="evidence" value="ECO:0007669"/>
    <property type="project" value="InterPro"/>
</dbReference>
<dbReference type="GO" id="GO:0000226">
    <property type="term" value="P:microtubule cytoskeleton organization"/>
    <property type="evidence" value="ECO:0007669"/>
    <property type="project" value="TreeGrafter"/>
</dbReference>
<dbReference type="PROSITE" id="PS50222">
    <property type="entry name" value="EF_HAND_2"/>
    <property type="match status" value="1"/>
</dbReference>
<dbReference type="GO" id="GO:0005737">
    <property type="term" value="C:cytoplasm"/>
    <property type="evidence" value="ECO:0007669"/>
    <property type="project" value="UniProtKB-SubCell"/>
</dbReference>
<sequence>METFSEHFALSVTDENVNRLKERMREVKVRDDKEVPILSEGPSKDDFVEGIRREGRRRLIHRIKENHSNEEDLEVLTSLLQQHVSYPIVDGRYLISYTNYRKVRDLCPSNLRSFLTDRLFEALRADLRDHVGRVEVKRLMLYCHKRLLVNHHLLMLHEYARNEQPFLNYDDFQEFLTHEIVPNIIGLQDAVNEHGESIRLMDPNYYLVFVEKKVQFLLDPLYTQKIRIVDLMATGVLDDLLGQFEARNADDLTNRFSIAICENILSVFRDLDVDINGLLSEAELALYNDSKYSSLFISNVFLTEKTFDDNQIDFTGFINFYNAVEYKRLDQSMRWMFRVLDRDSKGFLTREDIIEHIESLMAIVQERAAHIEAKIDDVADEVFDICKPVDPTRITIKDVLECGKGATVMGMITNLDDYITYETREDQSNDPDQE</sequence>
<name>A0AAV5WTM6_9BILA</name>
<dbReference type="InterPro" id="IPR002048">
    <property type="entry name" value="EF_hand_dom"/>
</dbReference>
<organism evidence="4 5">
    <name type="scientific">Pristionchus fissidentatus</name>
    <dbReference type="NCBI Taxonomy" id="1538716"/>
    <lineage>
        <taxon>Eukaryota</taxon>
        <taxon>Metazoa</taxon>
        <taxon>Ecdysozoa</taxon>
        <taxon>Nematoda</taxon>
        <taxon>Chromadorea</taxon>
        <taxon>Rhabditida</taxon>
        <taxon>Rhabditina</taxon>
        <taxon>Diplogasteromorpha</taxon>
        <taxon>Diplogasteroidea</taxon>
        <taxon>Neodiplogasteridae</taxon>
        <taxon>Pristionchus</taxon>
    </lineage>
</organism>
<dbReference type="GO" id="GO:0005813">
    <property type="term" value="C:centrosome"/>
    <property type="evidence" value="ECO:0007669"/>
    <property type="project" value="TreeGrafter"/>
</dbReference>
<feature type="domain" description="EF-hand" evidence="3">
    <location>
        <begin position="328"/>
        <end position="363"/>
    </location>
</feature>
<keyword evidence="2" id="KW-0963">Cytoplasm</keyword>
<dbReference type="Gene3D" id="1.10.238.10">
    <property type="entry name" value="EF-hand"/>
    <property type="match status" value="1"/>
</dbReference>